<evidence type="ECO:0000256" key="1">
    <source>
        <dbReference type="SAM" id="SignalP"/>
    </source>
</evidence>
<dbReference type="Ensembl" id="ENSJHYT00000015464.1">
    <property type="protein sequence ID" value="ENSJHYP00000012803.1"/>
    <property type="gene ID" value="ENSJHYG00000009946.1"/>
</dbReference>
<proteinExistence type="predicted"/>
<name>A0A8C5J2B3_JUNHY</name>
<keyword evidence="3" id="KW-1185">Reference proteome</keyword>
<evidence type="ECO:0000313" key="3">
    <source>
        <dbReference type="Proteomes" id="UP000694408"/>
    </source>
</evidence>
<sequence>AIAGRASTFPLRLLLLLRLAPGCEQLAALLRLPLLGPLCPGVPVQVLRQNFLLLGSLCQLHLRLRPGLGGRPVPTLPGQVQVRFCLL</sequence>
<evidence type="ECO:0000313" key="2">
    <source>
        <dbReference type="Ensembl" id="ENSJHYP00000012803.1"/>
    </source>
</evidence>
<reference evidence="2" key="1">
    <citation type="submission" date="2025-08" db="UniProtKB">
        <authorList>
            <consortium name="Ensembl"/>
        </authorList>
    </citation>
    <scope>IDENTIFICATION</scope>
</reference>
<protein>
    <submittedName>
        <fullName evidence="2">Uncharacterized protein</fullName>
    </submittedName>
</protein>
<dbReference type="AlphaFoldDB" id="A0A8C5J2B3"/>
<reference evidence="2" key="2">
    <citation type="submission" date="2025-09" db="UniProtKB">
        <authorList>
            <consortium name="Ensembl"/>
        </authorList>
    </citation>
    <scope>IDENTIFICATION</scope>
</reference>
<organism evidence="2 3">
    <name type="scientific">Junco hyemalis</name>
    <name type="common">Dark-eyed junco</name>
    <dbReference type="NCBI Taxonomy" id="40217"/>
    <lineage>
        <taxon>Eukaryota</taxon>
        <taxon>Metazoa</taxon>
        <taxon>Chordata</taxon>
        <taxon>Craniata</taxon>
        <taxon>Vertebrata</taxon>
        <taxon>Euteleostomi</taxon>
        <taxon>Archelosauria</taxon>
        <taxon>Archosauria</taxon>
        <taxon>Dinosauria</taxon>
        <taxon>Saurischia</taxon>
        <taxon>Theropoda</taxon>
        <taxon>Coelurosauria</taxon>
        <taxon>Aves</taxon>
        <taxon>Neognathae</taxon>
        <taxon>Neoaves</taxon>
        <taxon>Telluraves</taxon>
        <taxon>Australaves</taxon>
        <taxon>Passeriformes</taxon>
        <taxon>Passerellidae</taxon>
        <taxon>Junco</taxon>
    </lineage>
</organism>
<feature type="chain" id="PRO_5034745631" evidence="1">
    <location>
        <begin position="26"/>
        <end position="87"/>
    </location>
</feature>
<accession>A0A8C5J2B3</accession>
<keyword evidence="1" id="KW-0732">Signal</keyword>
<feature type="signal peptide" evidence="1">
    <location>
        <begin position="1"/>
        <end position="25"/>
    </location>
</feature>
<dbReference type="Proteomes" id="UP000694408">
    <property type="component" value="Unplaced"/>
</dbReference>